<accession>A0A7R9GCA2</accession>
<evidence type="ECO:0000256" key="2">
    <source>
        <dbReference type="SAM" id="MobiDB-lite"/>
    </source>
</evidence>
<dbReference type="Pfam" id="PF12349">
    <property type="entry name" value="Sterol-sensing"/>
    <property type="match status" value="1"/>
</dbReference>
<evidence type="ECO:0000313" key="6">
    <source>
        <dbReference type="Proteomes" id="UP000678499"/>
    </source>
</evidence>
<feature type="transmembrane region" description="Helical" evidence="3">
    <location>
        <begin position="699"/>
        <end position="721"/>
    </location>
</feature>
<feature type="compositionally biased region" description="Low complexity" evidence="2">
    <location>
        <begin position="1228"/>
        <end position="1240"/>
    </location>
</feature>
<keyword evidence="3" id="KW-0812">Transmembrane</keyword>
<feature type="compositionally biased region" description="Low complexity" evidence="2">
    <location>
        <begin position="1124"/>
        <end position="1133"/>
    </location>
</feature>
<dbReference type="InterPro" id="IPR053958">
    <property type="entry name" value="HMGCR/SNAP/NPC1-like_SSD"/>
</dbReference>
<dbReference type="AlphaFoldDB" id="A0A7R9GCA2"/>
<keyword evidence="3" id="KW-1133">Transmembrane helix</keyword>
<sequence length="1274" mass="140079">MLPVFHGKLFVQVGTTVADDDGTPLTLTTRVQRLSTAALTFLTRIVNTHGPELKASDQQEDADFSAFGDVIEALENDVFDDDILEDRCLVSSILKLWDFGETFDSVTDEDVVRKIDDAYHRRIKTPSSIHDVKLIVSGFKFDSTGKIVGANALMSSYLLKDDATVIPGEFMLRDERAELWENEFIDILQRAGEEMNGKEEVVVSQFAGRSFADGMEKVKTENINFLFAGFAIIAVFVCVTFGPMNLLENRVYLAIAAMGLVGLSIHTTFSIAMLIGLEFSVLHSTVPFLLLGVGIDDAYVILQTLDNLRGTMPPESSISQFIAKALSRSGVSITVTSLTDIFAFAIGATAPVPVMRSFCLYCSIGIFVVYILQLGYFLPLVYFDEMRRAANRNGLWFSKLSDNYKAWKICNGDNGPLDYLFVKLGNFLSTTSGKILALSAGVVLLAVNSYGASQIDHNFDRYWYLADGSYQKQFLLDLSNYFPDSSFKAELYIEPYPTDEEEFKDELRTFLVNTKDGIIYLNDIRYKGNILGEYNITASRISYRTVEMHNGTAKYKTLDDLIGIVEHTKFATGDKFIGFASVELQSWTVNREIMTSLPYSLGLTLLGVLVVILLMLGNIRVSLLNFLCVLLTLVNVIGTMHFWGLTLEHMTSLLLIISIGLAIDYSSHIGHKFLTTFGDGDERARETLRTMGPAVFKGALSSFLAFVLCSSTSSYIFMIWFQVITCVTAYGTFHGCVVMPVLLSLLHPPAISVDGEDECEEERGRDPDPEVGKADRLRRKQVNEVLAFVDLKSSPGAVTPILRPRIQIRDSVISTASMNLDSQEPVLINEDKFSLSEWLKGKRGAKYRFEVSPSSSRTDLSKHSPACIRASDGSWENVPETATSSSSASTVALGSWTNSQGLDRVVSHTCPRCKSTAMLAILPAEEKRASDGSWENVPQTATSSSSASTVALGSWTNSQGLDRVVSHTCPRCKSTAMLAILPAEEKSLLHPPAISVDGEDECEEERGRDPDPEVGKADRLRRKQVNEVLAFVDLKSSPGAVTPILRPRIQIRDSVISTASMNLDSQEPVLINEDKFSLSEWLKGKRGAKYRFEVSPSSSRTDLSKHSPACIRASDGSWENVPETATSSSSASTVALGSWTNSQGLDRVVSHTCPRCKSTAMLAILPAEEKSPEGKDEGNGRETTNTADDNKTSRICRSHIVKACKCGLLSNDLNCNKSDKKEEDSSEDSVSSGRGSSQDSINALPTNTSDTDANDQEEKNDDDKPNAMKSHEQV</sequence>
<gene>
    <name evidence="5" type="ORF">NMOB1V02_LOCUS5033</name>
</gene>
<dbReference type="EMBL" id="OA882902">
    <property type="protein sequence ID" value="CAD7277298.1"/>
    <property type="molecule type" value="Genomic_DNA"/>
</dbReference>
<dbReference type="PANTHER" id="PTHR10796">
    <property type="entry name" value="PATCHED-RELATED"/>
    <property type="match status" value="1"/>
</dbReference>
<dbReference type="EMBL" id="CAJPEX010000865">
    <property type="protein sequence ID" value="CAG0917450.1"/>
    <property type="molecule type" value="Genomic_DNA"/>
</dbReference>
<dbReference type="InterPro" id="IPR000731">
    <property type="entry name" value="SSD"/>
</dbReference>
<protein>
    <recommendedName>
        <fullName evidence="4">SSD domain-containing protein</fullName>
    </recommendedName>
</protein>
<dbReference type="PROSITE" id="PS50156">
    <property type="entry name" value="SSD"/>
    <property type="match status" value="1"/>
</dbReference>
<feature type="domain" description="SSD" evidence="4">
    <location>
        <begin position="222"/>
        <end position="383"/>
    </location>
</feature>
<dbReference type="GO" id="GO:0016020">
    <property type="term" value="C:membrane"/>
    <property type="evidence" value="ECO:0007669"/>
    <property type="project" value="TreeGrafter"/>
</dbReference>
<comment type="similarity">
    <text evidence="1">Belongs to the patched family.</text>
</comment>
<feature type="transmembrane region" description="Helical" evidence="3">
    <location>
        <begin position="225"/>
        <end position="246"/>
    </location>
</feature>
<feature type="region of interest" description="Disordered" evidence="2">
    <location>
        <begin position="756"/>
        <end position="775"/>
    </location>
</feature>
<reference evidence="5" key="1">
    <citation type="submission" date="2020-11" db="EMBL/GenBank/DDBJ databases">
        <authorList>
            <person name="Tran Van P."/>
        </authorList>
    </citation>
    <scope>NUCLEOTIDE SEQUENCE</scope>
</reference>
<proteinExistence type="inferred from homology"/>
<feature type="region of interest" description="Disordered" evidence="2">
    <location>
        <begin position="928"/>
        <end position="948"/>
    </location>
</feature>
<keyword evidence="6" id="KW-1185">Reference proteome</keyword>
<feature type="transmembrane region" description="Helical" evidence="3">
    <location>
        <begin position="288"/>
        <end position="305"/>
    </location>
</feature>
<feature type="compositionally biased region" description="Basic and acidic residues" evidence="2">
    <location>
        <begin position="762"/>
        <end position="775"/>
    </location>
</feature>
<feature type="region of interest" description="Disordered" evidence="2">
    <location>
        <begin position="1216"/>
        <end position="1274"/>
    </location>
</feature>
<evidence type="ECO:0000259" key="4">
    <source>
        <dbReference type="PROSITE" id="PS50156"/>
    </source>
</evidence>
<keyword evidence="3" id="KW-0472">Membrane</keyword>
<feature type="compositionally biased region" description="Basic and acidic residues" evidence="2">
    <location>
        <begin position="1261"/>
        <end position="1274"/>
    </location>
</feature>
<feature type="compositionally biased region" description="Polar residues" evidence="2">
    <location>
        <begin position="1241"/>
        <end position="1251"/>
    </location>
</feature>
<feature type="transmembrane region" description="Helical" evidence="3">
    <location>
        <begin position="597"/>
        <end position="616"/>
    </location>
</feature>
<dbReference type="SUPFAM" id="SSF82866">
    <property type="entry name" value="Multidrug efflux transporter AcrB transmembrane domain"/>
    <property type="match status" value="2"/>
</dbReference>
<feature type="transmembrane region" description="Helical" evidence="3">
    <location>
        <begin position="252"/>
        <end position="276"/>
    </location>
</feature>
<dbReference type="InterPro" id="IPR051697">
    <property type="entry name" value="Patched_domain-protein"/>
</dbReference>
<feature type="compositionally biased region" description="Basic and acidic residues" evidence="2">
    <location>
        <begin position="1005"/>
        <end position="1018"/>
    </location>
</feature>
<dbReference type="Proteomes" id="UP000678499">
    <property type="component" value="Unassembled WGS sequence"/>
</dbReference>
<dbReference type="OrthoDB" id="6510177at2759"/>
<evidence type="ECO:0000256" key="3">
    <source>
        <dbReference type="SAM" id="Phobius"/>
    </source>
</evidence>
<dbReference type="PANTHER" id="PTHR10796:SF130">
    <property type="entry name" value="PATCHED DOMAIN-CONTAINING PROTEIN 3-LIKE PROTEIN"/>
    <property type="match status" value="1"/>
</dbReference>
<dbReference type="Gene3D" id="1.20.1640.10">
    <property type="entry name" value="Multidrug efflux transporter AcrB transmembrane domain"/>
    <property type="match status" value="2"/>
</dbReference>
<feature type="transmembrane region" description="Helical" evidence="3">
    <location>
        <begin position="358"/>
        <end position="383"/>
    </location>
</feature>
<feature type="region of interest" description="Disordered" evidence="2">
    <location>
        <begin position="1114"/>
        <end position="1133"/>
    </location>
</feature>
<feature type="region of interest" description="Disordered" evidence="2">
    <location>
        <begin position="991"/>
        <end position="1019"/>
    </location>
</feature>
<feature type="transmembrane region" description="Helical" evidence="3">
    <location>
        <begin position="623"/>
        <end position="643"/>
    </location>
</feature>
<feature type="transmembrane region" description="Helical" evidence="3">
    <location>
        <begin position="649"/>
        <end position="667"/>
    </location>
</feature>
<feature type="compositionally biased region" description="Basic and acidic residues" evidence="2">
    <location>
        <begin position="1167"/>
        <end position="1180"/>
    </location>
</feature>
<feature type="region of interest" description="Disordered" evidence="2">
    <location>
        <begin position="1164"/>
        <end position="1189"/>
    </location>
</feature>
<feature type="transmembrane region" description="Helical" evidence="3">
    <location>
        <begin position="325"/>
        <end position="346"/>
    </location>
</feature>
<evidence type="ECO:0000313" key="5">
    <source>
        <dbReference type="EMBL" id="CAD7277298.1"/>
    </source>
</evidence>
<organism evidence="5">
    <name type="scientific">Notodromas monacha</name>
    <dbReference type="NCBI Taxonomy" id="399045"/>
    <lineage>
        <taxon>Eukaryota</taxon>
        <taxon>Metazoa</taxon>
        <taxon>Ecdysozoa</taxon>
        <taxon>Arthropoda</taxon>
        <taxon>Crustacea</taxon>
        <taxon>Oligostraca</taxon>
        <taxon>Ostracoda</taxon>
        <taxon>Podocopa</taxon>
        <taxon>Podocopida</taxon>
        <taxon>Cypridocopina</taxon>
        <taxon>Cypridoidea</taxon>
        <taxon>Cyprididae</taxon>
        <taxon>Notodromas</taxon>
    </lineage>
</organism>
<evidence type="ECO:0000256" key="1">
    <source>
        <dbReference type="ARBA" id="ARBA00005585"/>
    </source>
</evidence>
<name>A0A7R9GCA2_9CRUS</name>